<comment type="similarity">
    <text evidence="2 9">Belongs to the RRP36 family.</text>
</comment>
<comment type="subunit">
    <text evidence="9">Associates with 90S and pre-40S pre-ribosomal particles.</text>
</comment>
<proteinExistence type="inferred from homology"/>
<accession>A0ABZ1D8H5</accession>
<feature type="compositionally biased region" description="Acidic residues" evidence="10">
    <location>
        <begin position="17"/>
        <end position="38"/>
    </location>
</feature>
<reference evidence="11 12" key="1">
    <citation type="submission" date="2024-01" db="EMBL/GenBank/DDBJ databases">
        <title>Comparative genomics of Cryptococcus and Kwoniella reveals pathogenesis evolution and contrasting modes of karyotype evolution via chromosome fusion or intercentromeric recombination.</title>
        <authorList>
            <person name="Coelho M.A."/>
            <person name="David-Palma M."/>
            <person name="Shea T."/>
            <person name="Bowers K."/>
            <person name="McGinley-Smith S."/>
            <person name="Mohammad A.W."/>
            <person name="Gnirke A."/>
            <person name="Yurkov A.M."/>
            <person name="Nowrousian M."/>
            <person name="Sun S."/>
            <person name="Cuomo C.A."/>
            <person name="Heitman J."/>
        </authorList>
    </citation>
    <scope>NUCLEOTIDE SEQUENCE [LARGE SCALE GENOMIC DNA]</scope>
    <source>
        <strain evidence="11">CBS 11374</strain>
    </source>
</reference>
<feature type="compositionally biased region" description="Basic residues" evidence="10">
    <location>
        <begin position="376"/>
        <end position="392"/>
    </location>
</feature>
<evidence type="ECO:0000313" key="11">
    <source>
        <dbReference type="EMBL" id="WRT69665.1"/>
    </source>
</evidence>
<evidence type="ECO:0000256" key="7">
    <source>
        <dbReference type="ARBA" id="ARBA00023274"/>
    </source>
</evidence>
<feature type="compositionally biased region" description="Low complexity" evidence="10">
    <location>
        <begin position="196"/>
        <end position="206"/>
    </location>
</feature>
<feature type="compositionally biased region" description="Basic and acidic residues" evidence="10">
    <location>
        <begin position="228"/>
        <end position="241"/>
    </location>
</feature>
<evidence type="ECO:0000256" key="9">
    <source>
        <dbReference type="RuleBase" id="RU368027"/>
    </source>
</evidence>
<keyword evidence="3 9" id="KW-0690">Ribosome biogenesis</keyword>
<feature type="compositionally biased region" description="Acidic residues" evidence="10">
    <location>
        <begin position="70"/>
        <end position="87"/>
    </location>
</feature>
<dbReference type="EMBL" id="CP141889">
    <property type="protein sequence ID" value="WRT69665.1"/>
    <property type="molecule type" value="Genomic_DNA"/>
</dbReference>
<evidence type="ECO:0000256" key="1">
    <source>
        <dbReference type="ARBA" id="ARBA00004604"/>
    </source>
</evidence>
<dbReference type="RefSeq" id="XP_062794404.1">
    <property type="nucleotide sequence ID" value="XM_062938353.1"/>
</dbReference>
<feature type="region of interest" description="Disordered" evidence="10">
    <location>
        <begin position="1"/>
        <end position="249"/>
    </location>
</feature>
<dbReference type="Proteomes" id="UP001329825">
    <property type="component" value="Chromosome 9"/>
</dbReference>
<name>A0ABZ1D8H5_9TREE</name>
<evidence type="ECO:0000256" key="8">
    <source>
        <dbReference type="ARBA" id="ARBA00025053"/>
    </source>
</evidence>
<organism evidence="11 12">
    <name type="scientific">Kwoniella shivajii</name>
    <dbReference type="NCBI Taxonomy" id="564305"/>
    <lineage>
        <taxon>Eukaryota</taxon>
        <taxon>Fungi</taxon>
        <taxon>Dikarya</taxon>
        <taxon>Basidiomycota</taxon>
        <taxon>Agaricomycotina</taxon>
        <taxon>Tremellomycetes</taxon>
        <taxon>Tremellales</taxon>
        <taxon>Cryptococcaceae</taxon>
        <taxon>Kwoniella</taxon>
    </lineage>
</organism>
<evidence type="ECO:0000256" key="4">
    <source>
        <dbReference type="ARBA" id="ARBA00022552"/>
    </source>
</evidence>
<feature type="compositionally biased region" description="Low complexity" evidence="10">
    <location>
        <begin position="151"/>
        <end position="161"/>
    </location>
</feature>
<comment type="subcellular location">
    <subcellularLocation>
        <location evidence="1 9">Nucleus</location>
        <location evidence="1 9">Nucleolus</location>
    </subcellularLocation>
</comment>
<evidence type="ECO:0000256" key="10">
    <source>
        <dbReference type="SAM" id="MobiDB-lite"/>
    </source>
</evidence>
<dbReference type="Pfam" id="PF06102">
    <property type="entry name" value="RRP36"/>
    <property type="match status" value="1"/>
</dbReference>
<keyword evidence="7 9" id="KW-0687">Ribonucleoprotein</keyword>
<sequence length="411" mass="45401">MAKGSSSRLKPVQRSEEVEDDYLESDDEVDEFAEDYDSSLEGAGNGEDLLDPNSEEEEGEEGKGRWEADNWNEDQDDNTDSDSDSDSDVSGSDGESGSDDEEDLKLKRLQNDLTSLPLSTLAKAQKSISKQRSSSSSSSGTGSSKEDRLLAAKAKLAQLQKGKGKAITIDPYSQSTKSRDGNRGNQNGTEDGGGSDSDSGPETGSTKRGSKHAPVAMSTKKQVSRSRKVVDTHKPDRRDPRFSSVSAGNLDAHLHSQSYSFIPSLLKEELSSLKKSLSVAMKLERTCPWAEKPQRTAEREEIELKLGQVRTKLVRTERENRERDVLAKFKKEERGKREEGKGAWYMKNSEKRDLLLKSKFESLEKQGGKSAVKKAMEKKRKKIASKEKKSRPFARGQGDSGGGGDRKRQRV</sequence>
<gene>
    <name evidence="11" type="ORF">IL334_006655</name>
</gene>
<protein>
    <recommendedName>
        <fullName evidence="9">rRNA biogenesis protein RRP36</fullName>
    </recommendedName>
</protein>
<evidence type="ECO:0000256" key="6">
    <source>
        <dbReference type="ARBA" id="ARBA00023242"/>
    </source>
</evidence>
<keyword evidence="12" id="KW-1185">Reference proteome</keyword>
<evidence type="ECO:0000313" key="12">
    <source>
        <dbReference type="Proteomes" id="UP001329825"/>
    </source>
</evidence>
<keyword evidence="5" id="KW-0175">Coiled coil</keyword>
<comment type="function">
    <text evidence="8 9">Component of the 90S pre-ribosome involved in the maturation of rRNAs. Required for early cleavages of the pre-RNAs in the 40S ribosomal subunit maturation pathway.</text>
</comment>
<evidence type="ECO:0000256" key="2">
    <source>
        <dbReference type="ARBA" id="ARBA00009418"/>
    </source>
</evidence>
<dbReference type="PANTHER" id="PTHR21738:SF0">
    <property type="entry name" value="RIBOSOMAL RNA PROCESSING PROTEIN 36 HOMOLOG"/>
    <property type="match status" value="1"/>
</dbReference>
<feature type="compositionally biased region" description="Low complexity" evidence="10">
    <location>
        <begin position="122"/>
        <end position="143"/>
    </location>
</feature>
<dbReference type="GeneID" id="87958785"/>
<feature type="compositionally biased region" description="Acidic residues" evidence="10">
    <location>
        <begin position="48"/>
        <end position="60"/>
    </location>
</feature>
<keyword evidence="4 9" id="KW-0698">rRNA processing</keyword>
<dbReference type="PANTHER" id="PTHR21738">
    <property type="entry name" value="RIBOSOMAL RNA PROCESSING PROTEIN 36 HOMOLOG"/>
    <property type="match status" value="1"/>
</dbReference>
<feature type="region of interest" description="Disordered" evidence="10">
    <location>
        <begin position="365"/>
        <end position="411"/>
    </location>
</feature>
<keyword evidence="6 9" id="KW-0539">Nucleus</keyword>
<evidence type="ECO:0000256" key="5">
    <source>
        <dbReference type="ARBA" id="ARBA00023054"/>
    </source>
</evidence>
<dbReference type="InterPro" id="IPR009292">
    <property type="entry name" value="RRP36"/>
</dbReference>
<evidence type="ECO:0000256" key="3">
    <source>
        <dbReference type="ARBA" id="ARBA00022517"/>
    </source>
</evidence>